<reference evidence="2 3" key="1">
    <citation type="submission" date="2015-12" db="EMBL/GenBank/DDBJ databases">
        <title>The genome of Folsomia candida.</title>
        <authorList>
            <person name="Faddeeva A."/>
            <person name="Derks M.F."/>
            <person name="Anvar Y."/>
            <person name="Smit S."/>
            <person name="Van Straalen N."/>
            <person name="Roelofs D."/>
        </authorList>
    </citation>
    <scope>NUCLEOTIDE SEQUENCE [LARGE SCALE GENOMIC DNA]</scope>
    <source>
        <strain evidence="2 3">VU population</strain>
        <tissue evidence="2">Whole body</tissue>
    </source>
</reference>
<feature type="transmembrane region" description="Helical" evidence="1">
    <location>
        <begin position="165"/>
        <end position="183"/>
    </location>
</feature>
<organism evidence="2 3">
    <name type="scientific">Folsomia candida</name>
    <name type="common">Springtail</name>
    <dbReference type="NCBI Taxonomy" id="158441"/>
    <lineage>
        <taxon>Eukaryota</taxon>
        <taxon>Metazoa</taxon>
        <taxon>Ecdysozoa</taxon>
        <taxon>Arthropoda</taxon>
        <taxon>Hexapoda</taxon>
        <taxon>Collembola</taxon>
        <taxon>Entomobryomorpha</taxon>
        <taxon>Isotomoidea</taxon>
        <taxon>Isotomidae</taxon>
        <taxon>Proisotominae</taxon>
        <taxon>Folsomia</taxon>
    </lineage>
</organism>
<feature type="transmembrane region" description="Helical" evidence="1">
    <location>
        <begin position="44"/>
        <end position="63"/>
    </location>
</feature>
<feature type="transmembrane region" description="Helical" evidence="1">
    <location>
        <begin position="220"/>
        <end position="238"/>
    </location>
</feature>
<evidence type="ECO:0000313" key="3">
    <source>
        <dbReference type="Proteomes" id="UP000198287"/>
    </source>
</evidence>
<keyword evidence="3" id="KW-1185">Reference proteome</keyword>
<dbReference type="AlphaFoldDB" id="A0A226D0D9"/>
<gene>
    <name evidence="2" type="ORF">Fcan01_26086</name>
</gene>
<evidence type="ECO:0000313" key="2">
    <source>
        <dbReference type="EMBL" id="OXA39055.1"/>
    </source>
</evidence>
<comment type="caution">
    <text evidence="2">The sequence shown here is derived from an EMBL/GenBank/DDBJ whole genome shotgun (WGS) entry which is preliminary data.</text>
</comment>
<name>A0A226D0D9_FOLCA</name>
<evidence type="ECO:0000256" key="1">
    <source>
        <dbReference type="SAM" id="Phobius"/>
    </source>
</evidence>
<dbReference type="EMBL" id="LNIX01000041">
    <property type="protein sequence ID" value="OXA39055.1"/>
    <property type="molecule type" value="Genomic_DNA"/>
</dbReference>
<keyword evidence="1" id="KW-1133">Transmembrane helix</keyword>
<keyword evidence="1" id="KW-0812">Transmembrane</keyword>
<protein>
    <submittedName>
        <fullName evidence="2">Cullin-5</fullName>
    </submittedName>
</protein>
<feature type="transmembrane region" description="Helical" evidence="1">
    <location>
        <begin position="12"/>
        <end position="32"/>
    </location>
</feature>
<feature type="transmembrane region" description="Helical" evidence="1">
    <location>
        <begin position="258"/>
        <end position="282"/>
    </location>
</feature>
<dbReference type="OrthoDB" id="8297494at2759"/>
<dbReference type="Proteomes" id="UP000198287">
    <property type="component" value="Unassembled WGS sequence"/>
</dbReference>
<feature type="transmembrane region" description="Helical" evidence="1">
    <location>
        <begin position="101"/>
        <end position="127"/>
    </location>
</feature>
<accession>A0A226D0D9</accession>
<proteinExistence type="predicted"/>
<keyword evidence="1" id="KW-0472">Membrane</keyword>
<sequence>MVLTESKRRKIWYKIFLLIQACYTYNMFRWVIFGKEPFTRKAQLLGMILAYFGLHSVGWNWGIRNNVSQIWNTMVQWERQFLKDKPLNKVKESANQMAVQFLRLVCTILLYFTVPNYALFNMVLVYFDWCQRPYFGASTLFCTDKGDWIGPSLPYWLPVLAAETFLNYALTFGGVVWLFNLYIPGIGCFLDDSPPSFAAMRQNISIYRQLHVLERLFNDFIIRACLPIMLSVMPGIQIMSMFGCFRFLGKMTLLQFQIFPLMGFSAMLCNVVSSTLSSFIFTDSTALMTCFKTAAVRIEGSKREGKILRRELWSCTSLKIKFGSNFVDGGTPLVLQDFCWTQTVSLMLVMDNK</sequence>